<evidence type="ECO:0000313" key="3">
    <source>
        <dbReference type="Proteomes" id="UP000179642"/>
    </source>
</evidence>
<feature type="compositionally biased region" description="Low complexity" evidence="1">
    <location>
        <begin position="230"/>
        <end position="245"/>
    </location>
</feature>
<name>A0A1S2QFL9_9ACTN</name>
<comment type="caution">
    <text evidence="2">The sequence shown here is derived from an EMBL/GenBank/DDBJ whole genome shotgun (WGS) entry which is preliminary data.</text>
</comment>
<evidence type="ECO:0000256" key="1">
    <source>
        <dbReference type="SAM" id="MobiDB-lite"/>
    </source>
</evidence>
<keyword evidence="3" id="KW-1185">Reference proteome</keyword>
<protein>
    <submittedName>
        <fullName evidence="2">Uncharacterized protein</fullName>
    </submittedName>
</protein>
<feature type="compositionally biased region" description="Pro residues" evidence="1">
    <location>
        <begin position="148"/>
        <end position="161"/>
    </location>
</feature>
<evidence type="ECO:0000313" key="2">
    <source>
        <dbReference type="EMBL" id="OIK04949.1"/>
    </source>
</evidence>
<reference evidence="2 3" key="1">
    <citation type="submission" date="2016-10" db="EMBL/GenBank/DDBJ databases">
        <title>Genome sequence of Streptomyces sp. MUSC 1.</title>
        <authorList>
            <person name="Lee L.-H."/>
            <person name="Ser H.-L."/>
            <person name="Law J.W.-F."/>
        </authorList>
    </citation>
    <scope>NUCLEOTIDE SEQUENCE [LARGE SCALE GENOMIC DNA]</scope>
    <source>
        <strain evidence="2 3">MUSC 1</strain>
    </source>
</reference>
<proteinExistence type="predicted"/>
<dbReference type="RefSeq" id="WP_071381153.1">
    <property type="nucleotide sequence ID" value="NZ_MLYO01000024.1"/>
</dbReference>
<gene>
    <name evidence="2" type="ORF">BIV23_14090</name>
</gene>
<dbReference type="EMBL" id="MLYO01000024">
    <property type="protein sequence ID" value="OIK04949.1"/>
    <property type="molecule type" value="Genomic_DNA"/>
</dbReference>
<dbReference type="Proteomes" id="UP000179642">
    <property type="component" value="Unassembled WGS sequence"/>
</dbReference>
<organism evidence="2 3">
    <name type="scientific">Streptomyces monashensis</name>
    <dbReference type="NCBI Taxonomy" id="1678012"/>
    <lineage>
        <taxon>Bacteria</taxon>
        <taxon>Bacillati</taxon>
        <taxon>Actinomycetota</taxon>
        <taxon>Actinomycetes</taxon>
        <taxon>Kitasatosporales</taxon>
        <taxon>Streptomycetaceae</taxon>
        <taxon>Streptomyces</taxon>
    </lineage>
</organism>
<accession>A0A1S2QFL9</accession>
<feature type="region of interest" description="Disordered" evidence="1">
    <location>
        <begin position="70"/>
        <end position="91"/>
    </location>
</feature>
<sequence>MTFSAALLGTTVRVLRTAAGRRALQLALLVGGLFVLGFLFGEQAHAADGTAARGTATTSVTYVTSVSPLTPSDSGTAAQQHPARTAGKNTVTSAHDVHNGQGAPGVQGVLSTVTGTVSTVNRTVSTVIGTASTVVRTVEGATGRVLPPSLPLPDPAHPAPSPQGQGAGTASRPASPVGTPAPAHPHPHHTRTDARGAAPVPAPFTSYGPEAAPRPAYALHPARTAGSTVAVAGPGRPAPAGTPNGVPGKQATDGTASRHADAYAVTLGHHASLRLVSGTAVRTDAPRTRERHRDIPVFPG</sequence>
<feature type="region of interest" description="Disordered" evidence="1">
    <location>
        <begin position="228"/>
        <end position="257"/>
    </location>
</feature>
<feature type="region of interest" description="Disordered" evidence="1">
    <location>
        <begin position="139"/>
        <end position="212"/>
    </location>
</feature>
<dbReference type="OrthoDB" id="4339088at2"/>
<dbReference type="AlphaFoldDB" id="A0A1S2QFL9"/>